<name>A0A554A1J2_9BACI</name>
<evidence type="ECO:0000256" key="7">
    <source>
        <dbReference type="RuleBase" id="RU003406"/>
    </source>
</evidence>
<dbReference type="Pfam" id="PF00285">
    <property type="entry name" value="Citrate_synt"/>
    <property type="match status" value="1"/>
</dbReference>
<comment type="similarity">
    <text evidence="2 5 7">Belongs to the citrate synthase family.</text>
</comment>
<evidence type="ECO:0000256" key="1">
    <source>
        <dbReference type="ARBA" id="ARBA00005163"/>
    </source>
</evidence>
<evidence type="ECO:0000256" key="3">
    <source>
        <dbReference type="ARBA" id="ARBA00022679"/>
    </source>
</evidence>
<dbReference type="OrthoDB" id="9800864at2"/>
<dbReference type="EMBL" id="VLXZ01000003">
    <property type="protein sequence ID" value="TSB47561.1"/>
    <property type="molecule type" value="Genomic_DNA"/>
</dbReference>
<organism evidence="8 9">
    <name type="scientific">Alkalicoccobacillus porphyridii</name>
    <dbReference type="NCBI Taxonomy" id="2597270"/>
    <lineage>
        <taxon>Bacteria</taxon>
        <taxon>Bacillati</taxon>
        <taxon>Bacillota</taxon>
        <taxon>Bacilli</taxon>
        <taxon>Bacillales</taxon>
        <taxon>Bacillaceae</taxon>
        <taxon>Alkalicoccobacillus</taxon>
    </lineage>
</organism>
<dbReference type="Gene3D" id="1.10.230.10">
    <property type="entry name" value="Cytochrome P450-Terp, domain 2"/>
    <property type="match status" value="1"/>
</dbReference>
<keyword evidence="9" id="KW-1185">Reference proteome</keyword>
<proteinExistence type="inferred from homology"/>
<dbReference type="Gene3D" id="1.10.580.10">
    <property type="entry name" value="Citrate Synthase, domain 1"/>
    <property type="match status" value="1"/>
</dbReference>
<comment type="pathway">
    <text evidence="1">Carbohydrate metabolism; tricarboxylic acid cycle.</text>
</comment>
<dbReference type="CDD" id="cd06109">
    <property type="entry name" value="BsCS-I_like"/>
    <property type="match status" value="1"/>
</dbReference>
<reference evidence="8 9" key="1">
    <citation type="submission" date="2019-07" db="EMBL/GenBank/DDBJ databases">
        <authorList>
            <person name="Park Y.J."/>
            <person name="Jeong S.E."/>
            <person name="Jung H.S."/>
        </authorList>
    </citation>
    <scope>NUCLEOTIDE SEQUENCE [LARGE SCALE GENOMIC DNA]</scope>
    <source>
        <strain evidence="9">P16(2019)</strain>
    </source>
</reference>
<dbReference type="GO" id="GO:0036440">
    <property type="term" value="F:citrate synthase activity"/>
    <property type="evidence" value="ECO:0007669"/>
    <property type="project" value="UniProtKB-EC"/>
</dbReference>
<sequence>MMFSKGLEGVVAAHTAISHVDGNKGKLLYRGYDAGELARTKSFEEVAYLLLNGELPSNQQLETFTFELVKKRKLLSALDNVITSLPKELEIMDVLRTCISCLNPQTNWPPTKEEAIHLIALFPTIIAAWIRYENGEKPIKPDQTLGHVENYLYMINGEIPTNAHSSALTAYLILTMEHGMNASTFAARVVSSTESDLPSAICGALGAMKGPLHGGAPTGVLQLLDDVTSHAEGPEKLLRQKLERGEKLMGFGHRVYKTTDPRASALRDVLSSSGGEDHTLSKAVEVEKTATLLLAEYKPGRALHVNVEYYAATVMDALSFKSEWFTPTFCVSRVVGWCAHVLEQAEDNRIFRPDQEYIGVRER</sequence>
<dbReference type="InterPro" id="IPR016143">
    <property type="entry name" value="Citrate_synth-like_sm_a-sub"/>
</dbReference>
<dbReference type="InterPro" id="IPR016142">
    <property type="entry name" value="Citrate_synth-like_lrg_a-sub"/>
</dbReference>
<dbReference type="InterPro" id="IPR002020">
    <property type="entry name" value="Citrate_synthase"/>
</dbReference>
<dbReference type="PIRSF" id="PIRSF001369">
    <property type="entry name" value="Citrate_synth"/>
    <property type="match status" value="1"/>
</dbReference>
<dbReference type="PRINTS" id="PR00143">
    <property type="entry name" value="CITRTSNTHASE"/>
</dbReference>
<dbReference type="GO" id="GO:0006099">
    <property type="term" value="P:tricarboxylic acid cycle"/>
    <property type="evidence" value="ECO:0007669"/>
    <property type="project" value="UniProtKB-UniPathway"/>
</dbReference>
<dbReference type="PANTHER" id="PTHR11739">
    <property type="entry name" value="CITRATE SYNTHASE"/>
    <property type="match status" value="1"/>
</dbReference>
<evidence type="ECO:0000313" key="9">
    <source>
        <dbReference type="Proteomes" id="UP000318521"/>
    </source>
</evidence>
<evidence type="ECO:0000256" key="5">
    <source>
        <dbReference type="PIRNR" id="PIRNR001369"/>
    </source>
</evidence>
<keyword evidence="3 5" id="KW-0808">Transferase</keyword>
<evidence type="ECO:0000313" key="8">
    <source>
        <dbReference type="EMBL" id="TSB47561.1"/>
    </source>
</evidence>
<dbReference type="AlphaFoldDB" id="A0A554A1J2"/>
<feature type="active site" evidence="6">
    <location>
        <position position="253"/>
    </location>
</feature>
<dbReference type="InterPro" id="IPR019810">
    <property type="entry name" value="Citrate_synthase_AS"/>
</dbReference>
<dbReference type="InterPro" id="IPR036969">
    <property type="entry name" value="Citrate_synthase_sf"/>
</dbReference>
<comment type="caution">
    <text evidence="8">The sequence shown here is derived from an EMBL/GenBank/DDBJ whole genome shotgun (WGS) entry which is preliminary data.</text>
</comment>
<dbReference type="PANTHER" id="PTHR11739:SF4">
    <property type="entry name" value="CITRATE SYNTHASE, PEROXISOMAL"/>
    <property type="match status" value="1"/>
</dbReference>
<dbReference type="PROSITE" id="PS00480">
    <property type="entry name" value="CITRATE_SYNTHASE"/>
    <property type="match status" value="1"/>
</dbReference>
<evidence type="ECO:0000256" key="4">
    <source>
        <dbReference type="ARBA" id="ARBA00049288"/>
    </source>
</evidence>
<dbReference type="SUPFAM" id="SSF48256">
    <property type="entry name" value="Citrate synthase"/>
    <property type="match status" value="1"/>
</dbReference>
<protein>
    <recommendedName>
        <fullName evidence="5">Citrate synthase</fullName>
    </recommendedName>
</protein>
<dbReference type="GO" id="GO:0005829">
    <property type="term" value="C:cytosol"/>
    <property type="evidence" value="ECO:0007669"/>
    <property type="project" value="TreeGrafter"/>
</dbReference>
<gene>
    <name evidence="8" type="ORF">FN960_06395</name>
</gene>
<evidence type="ECO:0000256" key="2">
    <source>
        <dbReference type="ARBA" id="ARBA00010566"/>
    </source>
</evidence>
<dbReference type="InterPro" id="IPR024176">
    <property type="entry name" value="Citrate_synthase_bac-typ"/>
</dbReference>
<accession>A0A554A1J2</accession>
<dbReference type="UniPathway" id="UPA00223"/>
<dbReference type="GO" id="GO:0005975">
    <property type="term" value="P:carbohydrate metabolic process"/>
    <property type="evidence" value="ECO:0007669"/>
    <property type="project" value="TreeGrafter"/>
</dbReference>
<dbReference type="Proteomes" id="UP000318521">
    <property type="component" value="Unassembled WGS sequence"/>
</dbReference>
<feature type="active site" evidence="6">
    <location>
        <position position="308"/>
    </location>
</feature>
<comment type="catalytic activity">
    <reaction evidence="4">
        <text>oxaloacetate + acetyl-CoA + H2O = citrate + CoA + H(+)</text>
        <dbReference type="Rhea" id="RHEA:16845"/>
        <dbReference type="ChEBI" id="CHEBI:15377"/>
        <dbReference type="ChEBI" id="CHEBI:15378"/>
        <dbReference type="ChEBI" id="CHEBI:16452"/>
        <dbReference type="ChEBI" id="CHEBI:16947"/>
        <dbReference type="ChEBI" id="CHEBI:57287"/>
        <dbReference type="ChEBI" id="CHEBI:57288"/>
        <dbReference type="EC" id="2.3.3.16"/>
    </reaction>
</comment>
<evidence type="ECO:0000256" key="6">
    <source>
        <dbReference type="PIRSR" id="PIRSR001369-1"/>
    </source>
</evidence>